<evidence type="ECO:0000313" key="4">
    <source>
        <dbReference type="EMBL" id="ODO08736.1"/>
    </source>
</evidence>
<reference evidence="4 5" key="1">
    <citation type="submission" date="2016-06" db="EMBL/GenBank/DDBJ databases">
        <title>Evolution of pathogenesis and genome organization in the Tremellales.</title>
        <authorList>
            <person name="Cuomo C."/>
            <person name="Litvintseva A."/>
            <person name="Heitman J."/>
            <person name="Chen Y."/>
            <person name="Sun S."/>
            <person name="Springer D."/>
            <person name="Dromer F."/>
            <person name="Young S."/>
            <person name="Zeng Q."/>
            <person name="Chapman S."/>
            <person name="Gujja S."/>
            <person name="Saif S."/>
            <person name="Birren B."/>
        </authorList>
    </citation>
    <scope>NUCLEOTIDE SEQUENCE [LARGE SCALE GENOMIC DNA]</scope>
    <source>
        <strain evidence="4 5">CBS 7118</strain>
    </source>
</reference>
<gene>
    <name evidence="4" type="ORF">L198_00469</name>
</gene>
<dbReference type="InterPro" id="IPR042777">
    <property type="entry name" value="Sen15_fungi"/>
</dbReference>
<comment type="similarity">
    <text evidence="1">Belongs to the SEN15 family.</text>
</comment>
<dbReference type="AlphaFoldDB" id="A0A1E3K738"/>
<dbReference type="Proteomes" id="UP000094819">
    <property type="component" value="Unassembled WGS sequence"/>
</dbReference>
<organism evidence="4 5">
    <name type="scientific">Cryptococcus wingfieldii CBS 7118</name>
    <dbReference type="NCBI Taxonomy" id="1295528"/>
    <lineage>
        <taxon>Eukaryota</taxon>
        <taxon>Fungi</taxon>
        <taxon>Dikarya</taxon>
        <taxon>Basidiomycota</taxon>
        <taxon>Agaricomycotina</taxon>
        <taxon>Tremellomycetes</taxon>
        <taxon>Tremellales</taxon>
        <taxon>Cryptococcaceae</taxon>
        <taxon>Cryptococcus</taxon>
    </lineage>
</organism>
<protein>
    <recommendedName>
        <fullName evidence="3">tRNA-splicing endonuclease subunit Sen15 domain-containing protein</fullName>
    </recommendedName>
</protein>
<dbReference type="InterPro" id="IPR036167">
    <property type="entry name" value="tRNA_intron_Endo_cat-like_sf"/>
</dbReference>
<comment type="caution">
    <text evidence="4">The sequence shown here is derived from an EMBL/GenBank/DDBJ whole genome shotgun (WGS) entry which is preliminary data.</text>
</comment>
<evidence type="ECO:0000256" key="2">
    <source>
        <dbReference type="ARBA" id="ARBA00022694"/>
    </source>
</evidence>
<dbReference type="Gene3D" id="3.40.1350.10">
    <property type="match status" value="1"/>
</dbReference>
<dbReference type="GO" id="GO:0003676">
    <property type="term" value="F:nucleic acid binding"/>
    <property type="evidence" value="ECO:0007669"/>
    <property type="project" value="InterPro"/>
</dbReference>
<evidence type="ECO:0000259" key="3">
    <source>
        <dbReference type="Pfam" id="PF09631"/>
    </source>
</evidence>
<dbReference type="GO" id="GO:0000213">
    <property type="term" value="F:tRNA-intron lyase activity"/>
    <property type="evidence" value="ECO:0007669"/>
    <property type="project" value="TreeGrafter"/>
</dbReference>
<dbReference type="GO" id="GO:0000379">
    <property type="term" value="P:tRNA-type intron splice site recognition and cleavage"/>
    <property type="evidence" value="ECO:0007669"/>
    <property type="project" value="InterPro"/>
</dbReference>
<dbReference type="InterPro" id="IPR018593">
    <property type="entry name" value="tRNA-endonuc_su_Sen15"/>
</dbReference>
<accession>A0A1E3K738</accession>
<feature type="domain" description="tRNA-splicing endonuclease subunit Sen15" evidence="3">
    <location>
        <begin position="147"/>
        <end position="178"/>
    </location>
</feature>
<evidence type="ECO:0000256" key="1">
    <source>
        <dbReference type="ARBA" id="ARBA00006091"/>
    </source>
</evidence>
<proteinExistence type="inferred from homology"/>
<dbReference type="InterPro" id="IPR011856">
    <property type="entry name" value="tRNA_endonuc-like_dom_sf"/>
</dbReference>
<dbReference type="EMBL" id="AWGH01000001">
    <property type="protein sequence ID" value="ODO08736.1"/>
    <property type="molecule type" value="Genomic_DNA"/>
</dbReference>
<dbReference type="PANTHER" id="PTHR28518">
    <property type="entry name" value="TRNA-SPLICING ENDONUCLEASE SUBUNIT SEN15"/>
    <property type="match status" value="1"/>
</dbReference>
<dbReference type="PANTHER" id="PTHR28518:SF1">
    <property type="entry name" value="TRNA-SPLICING ENDONUCLEASE SUBUNIT SEN15"/>
    <property type="match status" value="1"/>
</dbReference>
<dbReference type="GO" id="GO:0000214">
    <property type="term" value="C:tRNA-intron endonuclease complex"/>
    <property type="evidence" value="ECO:0007669"/>
    <property type="project" value="InterPro"/>
</dbReference>
<evidence type="ECO:0000313" key="5">
    <source>
        <dbReference type="Proteomes" id="UP000094819"/>
    </source>
</evidence>
<dbReference type="Pfam" id="PF09631">
    <property type="entry name" value="Sen15"/>
    <property type="match status" value="1"/>
</dbReference>
<dbReference type="RefSeq" id="XP_019035591.1">
    <property type="nucleotide sequence ID" value="XM_019172649.1"/>
</dbReference>
<dbReference type="SUPFAM" id="SSF53032">
    <property type="entry name" value="tRNA-intron endonuclease catalytic domain-like"/>
    <property type="match status" value="1"/>
</dbReference>
<sequence length="183" mass="19866">MPVDIPEHILPYLERHPLQAGPLLTSVKDLSLSVGWTDVRIVSLTGDALEWAVIIGRKRKEDPLRAALPLPIHTTSLRPSVLRAIFKALESFDYDSLPPVMPPFAPTLGEMRETLGAQLPVDGELAGEGTGADGAVKTEAGAAEENKEFDKETLYTAIVTGDSTVVYYKIAKGIKKPHDIPDE</sequence>
<dbReference type="OrthoDB" id="10002170at2759"/>
<keyword evidence="2" id="KW-0819">tRNA processing</keyword>
<keyword evidence="5" id="KW-1185">Reference proteome</keyword>
<dbReference type="GeneID" id="30189682"/>
<name>A0A1E3K738_9TREE</name>